<organism evidence="1 2">
    <name type="scientific">Bordetella genomosp. 2</name>
    <dbReference type="NCBI Taxonomy" id="1983456"/>
    <lineage>
        <taxon>Bacteria</taxon>
        <taxon>Pseudomonadati</taxon>
        <taxon>Pseudomonadota</taxon>
        <taxon>Betaproteobacteria</taxon>
        <taxon>Burkholderiales</taxon>
        <taxon>Alcaligenaceae</taxon>
        <taxon>Bordetella</taxon>
    </lineage>
</organism>
<proteinExistence type="predicted"/>
<dbReference type="RefSeq" id="WP_028355372.1">
    <property type="nucleotide sequence ID" value="NZ_NEVT01000004.1"/>
</dbReference>
<accession>A0A261VWC1</accession>
<sequence length="65" mass="7479">MPDINDVQAAMRLWHEAHTAVMDFYEANNILEPGKFEEWLALRAVEDKVRQQADALIEQARSQPA</sequence>
<dbReference type="AlphaFoldDB" id="A0A261VWC1"/>
<keyword evidence="2" id="KW-1185">Reference proteome</keyword>
<name>A0A261VWC1_9BORD</name>
<gene>
    <name evidence="1" type="ORF">CAL24_09705</name>
</gene>
<dbReference type="Proteomes" id="UP000215633">
    <property type="component" value="Unassembled WGS sequence"/>
</dbReference>
<protein>
    <submittedName>
        <fullName evidence="1">Uncharacterized protein</fullName>
    </submittedName>
</protein>
<evidence type="ECO:0000313" key="1">
    <source>
        <dbReference type="EMBL" id="OZI78385.1"/>
    </source>
</evidence>
<reference evidence="2" key="1">
    <citation type="submission" date="2017-05" db="EMBL/GenBank/DDBJ databases">
        <title>Complete and WGS of Bordetella genogroups.</title>
        <authorList>
            <person name="Spilker T."/>
            <person name="Lipuma J."/>
        </authorList>
    </citation>
    <scope>NUCLEOTIDE SEQUENCE [LARGE SCALE GENOMIC DNA]</scope>
    <source>
        <strain evidence="2">AU8256</strain>
    </source>
</reference>
<comment type="caution">
    <text evidence="1">The sequence shown here is derived from an EMBL/GenBank/DDBJ whole genome shotgun (WGS) entry which is preliminary data.</text>
</comment>
<evidence type="ECO:0000313" key="2">
    <source>
        <dbReference type="Proteomes" id="UP000215633"/>
    </source>
</evidence>
<dbReference type="EMBL" id="NEVT01000004">
    <property type="protein sequence ID" value="OZI78385.1"/>
    <property type="molecule type" value="Genomic_DNA"/>
</dbReference>